<gene>
    <name evidence="10" type="ORF">NDU88_002980</name>
</gene>
<feature type="transmembrane region" description="Helical" evidence="9">
    <location>
        <begin position="109"/>
        <end position="126"/>
    </location>
</feature>
<comment type="caution">
    <text evidence="10">The sequence shown here is derived from an EMBL/GenBank/DDBJ whole genome shotgun (WGS) entry which is preliminary data.</text>
</comment>
<protein>
    <recommendedName>
        <fullName evidence="3">Transmembrane protein 186</fullName>
    </recommendedName>
</protein>
<name>A0AAV7M5K8_PLEWA</name>
<dbReference type="EMBL" id="JANPWB010000014">
    <property type="protein sequence ID" value="KAJ1097864.1"/>
    <property type="molecule type" value="Genomic_DNA"/>
</dbReference>
<dbReference type="PANTHER" id="PTHR13603:SF1">
    <property type="entry name" value="TRANSMEMBRANE PROTEIN 186"/>
    <property type="match status" value="1"/>
</dbReference>
<evidence type="ECO:0000256" key="5">
    <source>
        <dbReference type="ARBA" id="ARBA00022792"/>
    </source>
</evidence>
<accession>A0AAV7M5K8</accession>
<proteinExistence type="inferred from homology"/>
<sequence>MNRVKVIMLSNCMRAACARQLCSKRTLILSKTTVVYRRKWLNSPSILQSQLEGTLTDGTGWVPGRGLATAMCLLKVCKDSSVPVTADQFKLIYRFPGIRFCRTLSRLKLMQTSITLILLPPVYYLYWLGDLSYTSTVYSTGIAVFATVMLYSISYYLRRIIGMMYLNEAGTIIKVSHLTFWGQRNDRVLPVENVMALTETGDNQNEILLQFKQYNSPEVLYFTVRFGQIMDKNKFVHVFGKFL</sequence>
<evidence type="ECO:0000256" key="4">
    <source>
        <dbReference type="ARBA" id="ARBA00022692"/>
    </source>
</evidence>
<comment type="subcellular location">
    <subcellularLocation>
        <location evidence="1">Mitochondrion inner membrane</location>
        <topology evidence="1">Multi-pass membrane protein</topology>
    </subcellularLocation>
</comment>
<evidence type="ECO:0000256" key="1">
    <source>
        <dbReference type="ARBA" id="ARBA00004448"/>
    </source>
</evidence>
<dbReference type="Proteomes" id="UP001066276">
    <property type="component" value="Chromosome 10"/>
</dbReference>
<evidence type="ECO:0000256" key="9">
    <source>
        <dbReference type="SAM" id="Phobius"/>
    </source>
</evidence>
<comment type="similarity">
    <text evidence="2">Belongs to the TMEM186 family.</text>
</comment>
<evidence type="ECO:0000256" key="7">
    <source>
        <dbReference type="ARBA" id="ARBA00023128"/>
    </source>
</evidence>
<evidence type="ECO:0000256" key="3">
    <source>
        <dbReference type="ARBA" id="ARBA00014604"/>
    </source>
</evidence>
<keyword evidence="6 9" id="KW-1133">Transmembrane helix</keyword>
<keyword evidence="7" id="KW-0496">Mitochondrion</keyword>
<dbReference type="AlphaFoldDB" id="A0AAV7M5K8"/>
<dbReference type="InterPro" id="IPR026571">
    <property type="entry name" value="Tmem186"/>
</dbReference>
<evidence type="ECO:0000256" key="2">
    <source>
        <dbReference type="ARBA" id="ARBA00007020"/>
    </source>
</evidence>
<evidence type="ECO:0000256" key="8">
    <source>
        <dbReference type="ARBA" id="ARBA00023136"/>
    </source>
</evidence>
<dbReference type="InterPro" id="IPR045325">
    <property type="entry name" value="TMEM70/TMEM186/TMEM223"/>
</dbReference>
<organism evidence="10 11">
    <name type="scientific">Pleurodeles waltl</name>
    <name type="common">Iberian ribbed newt</name>
    <dbReference type="NCBI Taxonomy" id="8319"/>
    <lineage>
        <taxon>Eukaryota</taxon>
        <taxon>Metazoa</taxon>
        <taxon>Chordata</taxon>
        <taxon>Craniata</taxon>
        <taxon>Vertebrata</taxon>
        <taxon>Euteleostomi</taxon>
        <taxon>Amphibia</taxon>
        <taxon>Batrachia</taxon>
        <taxon>Caudata</taxon>
        <taxon>Salamandroidea</taxon>
        <taxon>Salamandridae</taxon>
        <taxon>Pleurodelinae</taxon>
        <taxon>Pleurodeles</taxon>
    </lineage>
</organism>
<dbReference type="PANTHER" id="PTHR13603">
    <property type="entry name" value="TRANSMEMBRANE PROTEIN 186"/>
    <property type="match status" value="1"/>
</dbReference>
<evidence type="ECO:0000313" key="11">
    <source>
        <dbReference type="Proteomes" id="UP001066276"/>
    </source>
</evidence>
<keyword evidence="11" id="KW-1185">Reference proteome</keyword>
<keyword evidence="8 9" id="KW-0472">Membrane</keyword>
<feature type="transmembrane region" description="Helical" evidence="9">
    <location>
        <begin position="138"/>
        <end position="157"/>
    </location>
</feature>
<evidence type="ECO:0000313" key="10">
    <source>
        <dbReference type="EMBL" id="KAJ1097864.1"/>
    </source>
</evidence>
<evidence type="ECO:0000256" key="6">
    <source>
        <dbReference type="ARBA" id="ARBA00022989"/>
    </source>
</evidence>
<keyword evidence="5" id="KW-0999">Mitochondrion inner membrane</keyword>
<dbReference type="GO" id="GO:0005743">
    <property type="term" value="C:mitochondrial inner membrane"/>
    <property type="evidence" value="ECO:0007669"/>
    <property type="project" value="UniProtKB-SubCell"/>
</dbReference>
<keyword evidence="4 9" id="KW-0812">Transmembrane</keyword>
<reference evidence="10" key="1">
    <citation type="journal article" date="2022" name="bioRxiv">
        <title>Sequencing and chromosome-scale assembly of the giantPleurodeles waltlgenome.</title>
        <authorList>
            <person name="Brown T."/>
            <person name="Elewa A."/>
            <person name="Iarovenko S."/>
            <person name="Subramanian E."/>
            <person name="Araus A.J."/>
            <person name="Petzold A."/>
            <person name="Susuki M."/>
            <person name="Suzuki K.-i.T."/>
            <person name="Hayashi T."/>
            <person name="Toyoda A."/>
            <person name="Oliveira C."/>
            <person name="Osipova E."/>
            <person name="Leigh N.D."/>
            <person name="Simon A."/>
            <person name="Yun M.H."/>
        </authorList>
    </citation>
    <scope>NUCLEOTIDE SEQUENCE</scope>
    <source>
        <strain evidence="10">20211129_DDA</strain>
        <tissue evidence="10">Liver</tissue>
    </source>
</reference>
<dbReference type="Pfam" id="PF06979">
    <property type="entry name" value="TMEM70"/>
    <property type="match status" value="1"/>
</dbReference>